<dbReference type="InterPro" id="IPR052021">
    <property type="entry name" value="Type-I_RS_S_subunit"/>
</dbReference>
<proteinExistence type="predicted"/>
<evidence type="ECO:0000256" key="2">
    <source>
        <dbReference type="ARBA" id="ARBA00023125"/>
    </source>
</evidence>
<dbReference type="InterPro" id="IPR044946">
    <property type="entry name" value="Restrct_endonuc_typeI_TRD_sf"/>
</dbReference>
<keyword evidence="1" id="KW-0680">Restriction system</keyword>
<keyword evidence="2" id="KW-0238">DNA-binding</keyword>
<keyword evidence="4" id="KW-1185">Reference proteome</keyword>
<dbReference type="NCBIfam" id="NF047740">
    <property type="entry name" value="antiphage_MADS5"/>
    <property type="match status" value="1"/>
</dbReference>
<dbReference type="EMBL" id="SODU01000002">
    <property type="protein sequence ID" value="TDW90511.1"/>
    <property type="molecule type" value="Genomic_DNA"/>
</dbReference>
<organism evidence="3 4">
    <name type="scientific">Kribbella pratensis</name>
    <dbReference type="NCBI Taxonomy" id="2512112"/>
    <lineage>
        <taxon>Bacteria</taxon>
        <taxon>Bacillati</taxon>
        <taxon>Actinomycetota</taxon>
        <taxon>Actinomycetes</taxon>
        <taxon>Propionibacteriales</taxon>
        <taxon>Kribbellaceae</taxon>
        <taxon>Kribbella</taxon>
    </lineage>
</organism>
<sequence>MKIAGVDNPVRVDWFYDQGFRLDAKPYLSGSLAARKRIESLPGTVTLGSVTAGHGGGIFKGPMFRRVYLTDPAHSVPFLGSKDMMAADLTNLPRLRKSDAVSRNLAYLRLKPGMTLISRSGFYAGRRSYVRPDMGDVWASDDVLRVEPSPERIRSGYLYAFLVSRFGEALVRGTVYGSAVKHIEPHHLTGLPVPRFADALEERVHQLVEESARLRAAFQSGLERATEDLFRSVGLPELVNYRWHQESPDLGFEVADFGVQSIRALNFAPRARRIVGKLSSVEHRTLGEICEGGLLSRGVRFKRVDSEAEFGAKLVGQRQAFWIRPEGRMLASGSLPAEVFADDETIMVASQGTLGEQEVFCRAFLATGSWLGNAYSEHFLRIKSGDEGVSGAYLFAFLRSEIAFRVFRSMSAGGKQQDIHEGLRRKVPVPLASPADRERIAETVRQAYRDRDQADLLEDEALVLLTAAVEGAES</sequence>
<evidence type="ECO:0008006" key="5">
    <source>
        <dbReference type="Google" id="ProtNLM"/>
    </source>
</evidence>
<evidence type="ECO:0000256" key="1">
    <source>
        <dbReference type="ARBA" id="ARBA00022747"/>
    </source>
</evidence>
<reference evidence="3 4" key="1">
    <citation type="submission" date="2019-03" db="EMBL/GenBank/DDBJ databases">
        <title>Genomic Encyclopedia of Type Strains, Phase III (KMG-III): the genomes of soil and plant-associated and newly described type strains.</title>
        <authorList>
            <person name="Whitman W."/>
        </authorList>
    </citation>
    <scope>NUCLEOTIDE SEQUENCE [LARGE SCALE GENOMIC DNA]</scope>
    <source>
        <strain evidence="3 4">VKMAc-2574</strain>
    </source>
</reference>
<dbReference type="RefSeq" id="WP_134130485.1">
    <property type="nucleotide sequence ID" value="NZ_SODU01000002.1"/>
</dbReference>
<dbReference type="Gene3D" id="3.90.220.20">
    <property type="entry name" value="DNA methylase specificity domains"/>
    <property type="match status" value="2"/>
</dbReference>
<name>A0ABY2FGM3_9ACTN</name>
<protein>
    <recommendedName>
        <fullName evidence="5">Restriction endonuclease subunit S</fullName>
    </recommendedName>
</protein>
<accession>A0ABY2FGM3</accession>
<comment type="caution">
    <text evidence="3">The sequence shown here is derived from an EMBL/GenBank/DDBJ whole genome shotgun (WGS) entry which is preliminary data.</text>
</comment>
<evidence type="ECO:0000313" key="3">
    <source>
        <dbReference type="EMBL" id="TDW90511.1"/>
    </source>
</evidence>
<dbReference type="SUPFAM" id="SSF116734">
    <property type="entry name" value="DNA methylase specificity domain"/>
    <property type="match status" value="2"/>
</dbReference>
<evidence type="ECO:0000313" key="4">
    <source>
        <dbReference type="Proteomes" id="UP000295060"/>
    </source>
</evidence>
<dbReference type="PANTHER" id="PTHR30408:SF12">
    <property type="entry name" value="TYPE I RESTRICTION ENZYME MJAVIII SPECIFICITY SUBUNIT"/>
    <property type="match status" value="1"/>
</dbReference>
<dbReference type="Proteomes" id="UP000295060">
    <property type="component" value="Unassembled WGS sequence"/>
</dbReference>
<gene>
    <name evidence="3" type="ORF">EV137_4329</name>
</gene>
<dbReference type="PANTHER" id="PTHR30408">
    <property type="entry name" value="TYPE-1 RESTRICTION ENZYME ECOKI SPECIFICITY PROTEIN"/>
    <property type="match status" value="1"/>
</dbReference>